<dbReference type="InterPro" id="IPR036390">
    <property type="entry name" value="WH_DNA-bd_sf"/>
</dbReference>
<protein>
    <submittedName>
        <fullName evidence="2">PadR family transcriptional regulator</fullName>
    </submittedName>
</protein>
<dbReference type="PANTHER" id="PTHR43252">
    <property type="entry name" value="TRANSCRIPTIONAL REGULATOR YQJI"/>
    <property type="match status" value="1"/>
</dbReference>
<dbReference type="Gene3D" id="1.10.10.10">
    <property type="entry name" value="Winged helix-like DNA-binding domain superfamily/Winged helix DNA-binding domain"/>
    <property type="match status" value="1"/>
</dbReference>
<dbReference type="Pfam" id="PF03551">
    <property type="entry name" value="PadR"/>
    <property type="match status" value="1"/>
</dbReference>
<dbReference type="Proteomes" id="UP001595645">
    <property type="component" value="Unassembled WGS sequence"/>
</dbReference>
<reference evidence="3" key="1">
    <citation type="journal article" date="2019" name="Int. J. Syst. Evol. Microbiol.">
        <title>The Global Catalogue of Microorganisms (GCM) 10K type strain sequencing project: providing services to taxonomists for standard genome sequencing and annotation.</title>
        <authorList>
            <consortium name="The Broad Institute Genomics Platform"/>
            <consortium name="The Broad Institute Genome Sequencing Center for Infectious Disease"/>
            <person name="Wu L."/>
            <person name="Ma J."/>
        </authorList>
    </citation>
    <scope>NUCLEOTIDE SEQUENCE [LARGE SCALE GENOMIC DNA]</scope>
    <source>
        <strain evidence="3">CGMCC 4.7676</strain>
    </source>
</reference>
<organism evidence="2 3">
    <name type="scientific">Amycolatopsis speibonae</name>
    <dbReference type="NCBI Taxonomy" id="1450224"/>
    <lineage>
        <taxon>Bacteria</taxon>
        <taxon>Bacillati</taxon>
        <taxon>Actinomycetota</taxon>
        <taxon>Actinomycetes</taxon>
        <taxon>Pseudonocardiales</taxon>
        <taxon>Pseudonocardiaceae</taxon>
        <taxon>Amycolatopsis</taxon>
    </lineage>
</organism>
<evidence type="ECO:0000313" key="2">
    <source>
        <dbReference type="EMBL" id="MFC3451231.1"/>
    </source>
</evidence>
<comment type="caution">
    <text evidence="2">The sequence shown here is derived from an EMBL/GenBank/DDBJ whole genome shotgun (WGS) entry which is preliminary data.</text>
</comment>
<accession>A0ABV7P0C6</accession>
<feature type="domain" description="Transcription regulator PadR N-terminal" evidence="1">
    <location>
        <begin position="14"/>
        <end position="83"/>
    </location>
</feature>
<evidence type="ECO:0000259" key="1">
    <source>
        <dbReference type="Pfam" id="PF03551"/>
    </source>
</evidence>
<evidence type="ECO:0000313" key="3">
    <source>
        <dbReference type="Proteomes" id="UP001595645"/>
    </source>
</evidence>
<dbReference type="EMBL" id="JBHRWK010000023">
    <property type="protein sequence ID" value="MFC3451231.1"/>
    <property type="molecule type" value="Genomic_DNA"/>
</dbReference>
<dbReference type="PANTHER" id="PTHR43252:SF6">
    <property type="entry name" value="NEGATIVE TRANSCRIPTION REGULATOR PADR"/>
    <property type="match status" value="1"/>
</dbReference>
<dbReference type="SUPFAM" id="SSF46785">
    <property type="entry name" value="Winged helix' DNA-binding domain"/>
    <property type="match status" value="1"/>
</dbReference>
<dbReference type="RefSeq" id="WP_378239991.1">
    <property type="nucleotide sequence ID" value="NZ_JBHRWK010000023.1"/>
</dbReference>
<name>A0ABV7P0C6_9PSEU</name>
<gene>
    <name evidence="2" type="ORF">ACFOSH_17505</name>
</gene>
<keyword evidence="3" id="KW-1185">Reference proteome</keyword>
<sequence>MSTTDKRSALGLTVLGILSGEPMHAYRIQKLIKDYGKDRVVNVRQRASVYQAIERLLKLELIRVDRVEGHPERTVYGITDAGLVTAKAWVKDMLATTGNEFPEFPVGLSFLMMLTPEEAAEQLQTRLAAVDARLAEIAPVLDGSAGVARIFLVEEEYRLALLVTEQRWLRAFVADLHTGSLMWSEESLRQAAAEFDARQEQEQL</sequence>
<dbReference type="InterPro" id="IPR005149">
    <property type="entry name" value="Tscrpt_reg_PadR_N"/>
</dbReference>
<dbReference type="InterPro" id="IPR036388">
    <property type="entry name" value="WH-like_DNA-bd_sf"/>
</dbReference>
<proteinExistence type="predicted"/>